<comment type="caution">
    <text evidence="1">The sequence shown here is derived from an EMBL/GenBank/DDBJ whole genome shotgun (WGS) entry which is preliminary data.</text>
</comment>
<evidence type="ECO:0000313" key="1">
    <source>
        <dbReference type="EMBL" id="GFA11138.1"/>
    </source>
</evidence>
<dbReference type="EMBL" id="BKCJ010370609">
    <property type="protein sequence ID" value="GFA11138.1"/>
    <property type="molecule type" value="Genomic_DNA"/>
</dbReference>
<proteinExistence type="predicted"/>
<dbReference type="AlphaFoldDB" id="A0A699J4I9"/>
<name>A0A699J4I9_TANCI</name>
<reference evidence="1" key="1">
    <citation type="journal article" date="2019" name="Sci. Rep.">
        <title>Draft genome of Tanacetum cinerariifolium, the natural source of mosquito coil.</title>
        <authorList>
            <person name="Yamashiro T."/>
            <person name="Shiraishi A."/>
            <person name="Satake H."/>
            <person name="Nakayama K."/>
        </authorList>
    </citation>
    <scope>NUCLEOTIDE SEQUENCE</scope>
</reference>
<accession>A0A699J4I9</accession>
<gene>
    <name evidence="1" type="ORF">Tci_583110</name>
</gene>
<feature type="non-terminal residue" evidence="1">
    <location>
        <position position="1"/>
    </location>
</feature>
<sequence length="52" mass="5370">SDDGSRSSVDSTYESDCILKFDVAVKGNRGSAGAGVVLHEVDGSLEYSSNST</sequence>
<protein>
    <submittedName>
        <fullName evidence="1">Uncharacterized protein</fullName>
    </submittedName>
</protein>
<organism evidence="1">
    <name type="scientific">Tanacetum cinerariifolium</name>
    <name type="common">Dalmatian daisy</name>
    <name type="synonym">Chrysanthemum cinerariifolium</name>
    <dbReference type="NCBI Taxonomy" id="118510"/>
    <lineage>
        <taxon>Eukaryota</taxon>
        <taxon>Viridiplantae</taxon>
        <taxon>Streptophyta</taxon>
        <taxon>Embryophyta</taxon>
        <taxon>Tracheophyta</taxon>
        <taxon>Spermatophyta</taxon>
        <taxon>Magnoliopsida</taxon>
        <taxon>eudicotyledons</taxon>
        <taxon>Gunneridae</taxon>
        <taxon>Pentapetalae</taxon>
        <taxon>asterids</taxon>
        <taxon>campanulids</taxon>
        <taxon>Asterales</taxon>
        <taxon>Asteraceae</taxon>
        <taxon>Asteroideae</taxon>
        <taxon>Anthemideae</taxon>
        <taxon>Anthemidinae</taxon>
        <taxon>Tanacetum</taxon>
    </lineage>
</organism>